<accession>A0A6A4H770</accession>
<keyword evidence="3" id="KW-1185">Reference proteome</keyword>
<dbReference type="EMBL" id="ML769558">
    <property type="protein sequence ID" value="KAE9394032.1"/>
    <property type="molecule type" value="Genomic_DNA"/>
</dbReference>
<name>A0A6A4H770_9AGAR</name>
<evidence type="ECO:0000313" key="2">
    <source>
        <dbReference type="EMBL" id="KAE9394032.1"/>
    </source>
</evidence>
<organism evidence="2 3">
    <name type="scientific">Gymnopus androsaceus JB14</name>
    <dbReference type="NCBI Taxonomy" id="1447944"/>
    <lineage>
        <taxon>Eukaryota</taxon>
        <taxon>Fungi</taxon>
        <taxon>Dikarya</taxon>
        <taxon>Basidiomycota</taxon>
        <taxon>Agaricomycotina</taxon>
        <taxon>Agaricomycetes</taxon>
        <taxon>Agaricomycetidae</taxon>
        <taxon>Agaricales</taxon>
        <taxon>Marasmiineae</taxon>
        <taxon>Omphalotaceae</taxon>
        <taxon>Gymnopus</taxon>
    </lineage>
</organism>
<evidence type="ECO:0000313" key="3">
    <source>
        <dbReference type="Proteomes" id="UP000799118"/>
    </source>
</evidence>
<keyword evidence="1" id="KW-0732">Signal</keyword>
<protein>
    <recommendedName>
        <fullName evidence="4">Ubiquitin 3 binding protein But2 C-terminal domain-containing protein</fullName>
    </recommendedName>
</protein>
<dbReference type="AlphaFoldDB" id="A0A6A4H770"/>
<sequence length="213" mass="22435">MSFAKIFLLSPVLFRTAGVGAVPAPALSVTFYDAFPTEFAPTLTISATPVSGFTAENNISILGVSTGSKDTEITYSIRIYISIPVETVTALTDGATSPLPAEVIRENYTLVESSGGFWASFSSFASGTRNGFHETCMFDANGGASAFCMEIIYSATSSGSLQTVTESFEASKTLLVVLPVPTSSSNTAISTSQGPYWKMGLYVSMFCVVVLVV</sequence>
<proteinExistence type="predicted"/>
<feature type="signal peptide" evidence="1">
    <location>
        <begin position="1"/>
        <end position="21"/>
    </location>
</feature>
<evidence type="ECO:0008006" key="4">
    <source>
        <dbReference type="Google" id="ProtNLM"/>
    </source>
</evidence>
<feature type="chain" id="PRO_5025607882" description="Ubiquitin 3 binding protein But2 C-terminal domain-containing protein" evidence="1">
    <location>
        <begin position="22"/>
        <end position="213"/>
    </location>
</feature>
<dbReference type="Proteomes" id="UP000799118">
    <property type="component" value="Unassembled WGS sequence"/>
</dbReference>
<evidence type="ECO:0000256" key="1">
    <source>
        <dbReference type="SAM" id="SignalP"/>
    </source>
</evidence>
<gene>
    <name evidence="2" type="ORF">BT96DRAFT_998860</name>
</gene>
<reference evidence="2" key="1">
    <citation type="journal article" date="2019" name="Environ. Microbiol.">
        <title>Fungal ecological strategies reflected in gene transcription - a case study of two litter decomposers.</title>
        <authorList>
            <person name="Barbi F."/>
            <person name="Kohler A."/>
            <person name="Barry K."/>
            <person name="Baskaran P."/>
            <person name="Daum C."/>
            <person name="Fauchery L."/>
            <person name="Ihrmark K."/>
            <person name="Kuo A."/>
            <person name="LaButti K."/>
            <person name="Lipzen A."/>
            <person name="Morin E."/>
            <person name="Grigoriev I.V."/>
            <person name="Henrissat B."/>
            <person name="Lindahl B."/>
            <person name="Martin F."/>
        </authorList>
    </citation>
    <scope>NUCLEOTIDE SEQUENCE</scope>
    <source>
        <strain evidence="2">JB14</strain>
    </source>
</reference>